<dbReference type="PROSITE" id="PS50850">
    <property type="entry name" value="MFS"/>
    <property type="match status" value="1"/>
</dbReference>
<dbReference type="SUPFAM" id="SSF103473">
    <property type="entry name" value="MFS general substrate transporter"/>
    <property type="match status" value="1"/>
</dbReference>
<feature type="transmembrane region" description="Helical" evidence="6">
    <location>
        <begin position="190"/>
        <end position="209"/>
    </location>
</feature>
<accession>A0A657LP32</accession>
<feature type="transmembrane region" description="Helical" evidence="6">
    <location>
        <begin position="319"/>
        <end position="338"/>
    </location>
</feature>
<evidence type="ECO:0000256" key="1">
    <source>
        <dbReference type="ARBA" id="ARBA00004141"/>
    </source>
</evidence>
<comment type="caution">
    <text evidence="8">The sequence shown here is derived from an EMBL/GenBank/DDBJ whole genome shotgun (WGS) entry which is preliminary data.</text>
</comment>
<evidence type="ECO:0000256" key="6">
    <source>
        <dbReference type="SAM" id="Phobius"/>
    </source>
</evidence>
<keyword evidence="5 6" id="KW-0472">Membrane</keyword>
<keyword evidence="3 6" id="KW-0812">Transmembrane</keyword>
<feature type="transmembrane region" description="Helical" evidence="6">
    <location>
        <begin position="92"/>
        <end position="113"/>
    </location>
</feature>
<feature type="transmembrane region" description="Helical" evidence="6">
    <location>
        <begin position="215"/>
        <end position="235"/>
    </location>
</feature>
<feature type="transmembrane region" description="Helical" evidence="6">
    <location>
        <begin position="344"/>
        <end position="361"/>
    </location>
</feature>
<dbReference type="InterPro" id="IPR011701">
    <property type="entry name" value="MFS"/>
</dbReference>
<feature type="transmembrane region" description="Helical" evidence="6">
    <location>
        <begin position="125"/>
        <end position="144"/>
    </location>
</feature>
<dbReference type="Pfam" id="PF07690">
    <property type="entry name" value="MFS_1"/>
    <property type="match status" value="1"/>
</dbReference>
<comment type="subcellular location">
    <subcellularLocation>
        <location evidence="1">Membrane</location>
        <topology evidence="1">Multi-pass membrane protein</topology>
    </subcellularLocation>
</comment>
<feature type="transmembrane region" description="Helical" evidence="6">
    <location>
        <begin position="150"/>
        <end position="170"/>
    </location>
</feature>
<evidence type="ECO:0000256" key="2">
    <source>
        <dbReference type="ARBA" id="ARBA00022448"/>
    </source>
</evidence>
<feature type="transmembrane region" description="Helical" evidence="6">
    <location>
        <begin position="426"/>
        <end position="444"/>
    </location>
</feature>
<dbReference type="Gene3D" id="1.20.1250.20">
    <property type="entry name" value="MFS general substrate transporter like domains"/>
    <property type="match status" value="1"/>
</dbReference>
<feature type="transmembrane region" description="Helical" evidence="6">
    <location>
        <begin position="256"/>
        <end position="280"/>
    </location>
</feature>
<gene>
    <name evidence="8" type="ORF">AX760_21565</name>
</gene>
<evidence type="ECO:0000259" key="7">
    <source>
        <dbReference type="PROSITE" id="PS50850"/>
    </source>
</evidence>
<proteinExistence type="predicted"/>
<dbReference type="OrthoDB" id="9812221at2"/>
<keyword evidence="9" id="KW-1185">Reference proteome</keyword>
<dbReference type="EMBL" id="LSRP01000106">
    <property type="protein sequence ID" value="OJF93667.1"/>
    <property type="molecule type" value="Genomic_DNA"/>
</dbReference>
<dbReference type="PANTHER" id="PTHR42718:SF9">
    <property type="entry name" value="MAJOR FACILITATOR SUPERFAMILY MULTIDRUG TRANSPORTER MFSC"/>
    <property type="match status" value="1"/>
</dbReference>
<dbReference type="InterPro" id="IPR020846">
    <property type="entry name" value="MFS_dom"/>
</dbReference>
<dbReference type="PRINTS" id="PR01036">
    <property type="entry name" value="TCRTETB"/>
</dbReference>
<reference evidence="8 9" key="1">
    <citation type="submission" date="2016-02" db="EMBL/GenBank/DDBJ databases">
        <title>Genome sequencing of a beta-galactosidase producing bacteria Rhizobium sp. 59.</title>
        <authorList>
            <person name="Wang D."/>
            <person name="Kot W."/>
            <person name="Qin Y."/>
            <person name="Hansen L."/>
            <person name="Naqvi K."/>
            <person name="Rensing C."/>
        </authorList>
    </citation>
    <scope>NUCLEOTIDE SEQUENCE [LARGE SCALE GENOMIC DNA]</scope>
    <source>
        <strain evidence="8 9">59</strain>
    </source>
</reference>
<keyword evidence="4 6" id="KW-1133">Transmembrane helix</keyword>
<dbReference type="RefSeq" id="WP_071834442.1">
    <property type="nucleotide sequence ID" value="NZ_LSRP01000106.1"/>
</dbReference>
<dbReference type="InterPro" id="IPR036259">
    <property type="entry name" value="MFS_trans_sf"/>
</dbReference>
<organism evidence="8 9">
    <name type="scientific">Pararhizobium antarcticum</name>
    <dbReference type="NCBI Taxonomy" id="1798805"/>
    <lineage>
        <taxon>Bacteria</taxon>
        <taxon>Pseudomonadati</taxon>
        <taxon>Pseudomonadota</taxon>
        <taxon>Alphaproteobacteria</taxon>
        <taxon>Hyphomicrobiales</taxon>
        <taxon>Rhizobiaceae</taxon>
        <taxon>Rhizobium/Agrobacterium group</taxon>
        <taxon>Pararhizobium</taxon>
    </lineage>
</organism>
<dbReference type="Proteomes" id="UP000182661">
    <property type="component" value="Unassembled WGS sequence"/>
</dbReference>
<dbReference type="Gene3D" id="1.20.1720.10">
    <property type="entry name" value="Multidrug resistance protein D"/>
    <property type="match status" value="1"/>
</dbReference>
<evidence type="ECO:0000256" key="5">
    <source>
        <dbReference type="ARBA" id="ARBA00023136"/>
    </source>
</evidence>
<evidence type="ECO:0000313" key="8">
    <source>
        <dbReference type="EMBL" id="OJF93667.1"/>
    </source>
</evidence>
<feature type="transmembrane region" description="Helical" evidence="6">
    <location>
        <begin position="37"/>
        <end position="55"/>
    </location>
</feature>
<dbReference type="PANTHER" id="PTHR42718">
    <property type="entry name" value="MAJOR FACILITATOR SUPERFAMILY MULTIDRUG TRANSPORTER MFSC"/>
    <property type="match status" value="1"/>
</dbReference>
<feature type="transmembrane region" description="Helical" evidence="6">
    <location>
        <begin position="292"/>
        <end position="312"/>
    </location>
</feature>
<evidence type="ECO:0000313" key="9">
    <source>
        <dbReference type="Proteomes" id="UP000182661"/>
    </source>
</evidence>
<sequence length="449" mass="45540">MDDYCAARSGLIPPLPWPTFSPPFSLAMAFDAPIAQVQWVVISYLLAVTTTIVGAGRLGDMLGRRRVLLLGIALFAVASAVGAVAQNLWLLVALRGVQGLGAAVMMALTIASVSDMVPKDRTGRAMGLLGTVSAVGTALGPSLGGVLINAFGWPAVFAFTAVTSTAAFLFGRKVFPADAVRDRKSLGFDLPGMLMLMLSLGSYALATTLGGGAPGLINAVLGVLAIIGLALFVVAERHTRAPLVQLSLLQDCALTTGLLSMSLISTIMMATLVVGPFYLYGVLGLGPVQTGMAMSVGPVVSALIGVPAGRLVDRYGEAIVTYSGLVGVIAGSVLMLLLPGPFGVVGYISGLAIITASYAVFQAANNTAVMSTASSERRGVTSALLGLSRNLGLITGASAMGAVFALGSKGAIFPGLGTGGEAGLQVTFAIAALLAMFALGLSFLGRQAT</sequence>
<protein>
    <recommendedName>
        <fullName evidence="7">Major facilitator superfamily (MFS) profile domain-containing protein</fullName>
    </recommendedName>
</protein>
<feature type="transmembrane region" description="Helical" evidence="6">
    <location>
        <begin position="67"/>
        <end position="86"/>
    </location>
</feature>
<dbReference type="GO" id="GO:0016020">
    <property type="term" value="C:membrane"/>
    <property type="evidence" value="ECO:0007669"/>
    <property type="project" value="UniProtKB-SubCell"/>
</dbReference>
<evidence type="ECO:0000256" key="4">
    <source>
        <dbReference type="ARBA" id="ARBA00022989"/>
    </source>
</evidence>
<feature type="transmembrane region" description="Helical" evidence="6">
    <location>
        <begin position="382"/>
        <end position="406"/>
    </location>
</feature>
<feature type="domain" description="Major facilitator superfamily (MFS) profile" evidence="7">
    <location>
        <begin position="1"/>
        <end position="449"/>
    </location>
</feature>
<dbReference type="CDD" id="cd17321">
    <property type="entry name" value="MFS_MMR_MDR_like"/>
    <property type="match status" value="1"/>
</dbReference>
<keyword evidence="2" id="KW-0813">Transport</keyword>
<name>A0A657LP32_9HYPH</name>
<evidence type="ECO:0000256" key="3">
    <source>
        <dbReference type="ARBA" id="ARBA00022692"/>
    </source>
</evidence>
<dbReference type="GO" id="GO:0022857">
    <property type="term" value="F:transmembrane transporter activity"/>
    <property type="evidence" value="ECO:0007669"/>
    <property type="project" value="InterPro"/>
</dbReference>
<dbReference type="AlphaFoldDB" id="A0A657LP32"/>